<evidence type="ECO:0000259" key="1">
    <source>
        <dbReference type="PROSITE" id="PS50181"/>
    </source>
</evidence>
<evidence type="ECO:0000313" key="2">
    <source>
        <dbReference type="EMBL" id="KAF7266898.1"/>
    </source>
</evidence>
<dbReference type="Pfam" id="PF12937">
    <property type="entry name" value="F-box-like"/>
    <property type="match status" value="1"/>
</dbReference>
<gene>
    <name evidence="2" type="ORF">GWI33_019826</name>
</gene>
<accession>A0A834HSW8</accession>
<name>A0A834HSW8_RHYFE</name>
<reference evidence="2" key="1">
    <citation type="submission" date="2020-08" db="EMBL/GenBank/DDBJ databases">
        <title>Genome sequencing and assembly of the red palm weevil Rhynchophorus ferrugineus.</title>
        <authorList>
            <person name="Dias G.B."/>
            <person name="Bergman C.M."/>
            <person name="Manee M."/>
        </authorList>
    </citation>
    <scope>NUCLEOTIDE SEQUENCE</scope>
    <source>
        <strain evidence="2">AA-2017</strain>
        <tissue evidence="2">Whole larva</tissue>
    </source>
</reference>
<dbReference type="Proteomes" id="UP000625711">
    <property type="component" value="Unassembled WGS sequence"/>
</dbReference>
<dbReference type="InterPro" id="IPR015943">
    <property type="entry name" value="WD40/YVTN_repeat-like_dom_sf"/>
</dbReference>
<keyword evidence="3" id="KW-1185">Reference proteome</keyword>
<dbReference type="SUPFAM" id="SSF50978">
    <property type="entry name" value="WD40 repeat-like"/>
    <property type="match status" value="1"/>
</dbReference>
<dbReference type="InterPro" id="IPR036322">
    <property type="entry name" value="WD40_repeat_dom_sf"/>
</dbReference>
<organism evidence="2 3">
    <name type="scientific">Rhynchophorus ferrugineus</name>
    <name type="common">Red palm weevil</name>
    <name type="synonym">Curculio ferrugineus</name>
    <dbReference type="NCBI Taxonomy" id="354439"/>
    <lineage>
        <taxon>Eukaryota</taxon>
        <taxon>Metazoa</taxon>
        <taxon>Ecdysozoa</taxon>
        <taxon>Arthropoda</taxon>
        <taxon>Hexapoda</taxon>
        <taxon>Insecta</taxon>
        <taxon>Pterygota</taxon>
        <taxon>Neoptera</taxon>
        <taxon>Endopterygota</taxon>
        <taxon>Coleoptera</taxon>
        <taxon>Polyphaga</taxon>
        <taxon>Cucujiformia</taxon>
        <taxon>Curculionidae</taxon>
        <taxon>Dryophthorinae</taxon>
        <taxon>Rhynchophorus</taxon>
    </lineage>
</organism>
<dbReference type="EMBL" id="JAACXV010014491">
    <property type="protein sequence ID" value="KAF7266898.1"/>
    <property type="molecule type" value="Genomic_DNA"/>
</dbReference>
<feature type="domain" description="F-box" evidence="1">
    <location>
        <begin position="3"/>
        <end position="50"/>
    </location>
</feature>
<comment type="caution">
    <text evidence="2">The sequence shown here is derived from an EMBL/GenBank/DDBJ whole genome shotgun (WGS) entry which is preliminary data.</text>
</comment>
<sequence length="421" mass="49519">MSQRCINDLSTELIIYIFNFLDLRDLGRLRRTCRRFRDIINCWDKIFLKTTTIVSNQNSEKFLTRCFSIIPTKLEKLRLQHNWKHGIYIEKSMFPIRKKYMPWIRIDKENLWFSRGHRIFNYKRNKENIIKSKPNYVLTPKYPRNYSGSGISTFDVTRFTISKDILVGGLSDGGVYIQNLEKNFDFYIDKTDNTYTSSVDISPDHIMVASGMRNDCFKIYAVRPDPIGLTHIHTQELGQRVWCVSYCQDKPLFACGTTAGGPFKKSIWLYDTERYSEILNMKLGHYISSTFDMKWDGPNCLWTCGNDSYLRRWDLRTGQCEQKYHDLFGYSLYCLDYDYFNSIMVGTYLHGRIALWDIRAEKCVQFYFMHGAGGNAINSPVYSLSFDSEYLFAALDQYLNILDFGAYGNRGKHDYIKMFSK</sequence>
<proteinExistence type="predicted"/>
<dbReference type="OrthoDB" id="435188at2759"/>
<dbReference type="InterPro" id="IPR052301">
    <property type="entry name" value="SCF_F-box/WD-repeat"/>
</dbReference>
<dbReference type="InterPro" id="IPR036047">
    <property type="entry name" value="F-box-like_dom_sf"/>
</dbReference>
<dbReference type="PROSITE" id="PS50181">
    <property type="entry name" value="FBOX"/>
    <property type="match status" value="1"/>
</dbReference>
<evidence type="ECO:0000313" key="3">
    <source>
        <dbReference type="Proteomes" id="UP000625711"/>
    </source>
</evidence>
<dbReference type="AlphaFoldDB" id="A0A834HSW8"/>
<dbReference type="PANTHER" id="PTHR14381:SF1">
    <property type="entry name" value="F-BOX_WD REPEAT-CONTAINING PROTEIN 4"/>
    <property type="match status" value="1"/>
</dbReference>
<dbReference type="GO" id="GO:0019005">
    <property type="term" value="C:SCF ubiquitin ligase complex"/>
    <property type="evidence" value="ECO:0007669"/>
    <property type="project" value="TreeGrafter"/>
</dbReference>
<dbReference type="Gene3D" id="2.130.10.10">
    <property type="entry name" value="YVTN repeat-like/Quinoprotein amine dehydrogenase"/>
    <property type="match status" value="1"/>
</dbReference>
<dbReference type="Gene3D" id="1.20.1280.50">
    <property type="match status" value="1"/>
</dbReference>
<dbReference type="SUPFAM" id="SSF81383">
    <property type="entry name" value="F-box domain"/>
    <property type="match status" value="1"/>
</dbReference>
<dbReference type="PANTHER" id="PTHR14381">
    <property type="entry name" value="DACTYLIN"/>
    <property type="match status" value="1"/>
</dbReference>
<protein>
    <recommendedName>
        <fullName evidence="1">F-box domain-containing protein</fullName>
    </recommendedName>
</protein>
<dbReference type="GO" id="GO:0031146">
    <property type="term" value="P:SCF-dependent proteasomal ubiquitin-dependent protein catabolic process"/>
    <property type="evidence" value="ECO:0007669"/>
    <property type="project" value="TreeGrafter"/>
</dbReference>
<dbReference type="SMART" id="SM00256">
    <property type="entry name" value="FBOX"/>
    <property type="match status" value="1"/>
</dbReference>
<dbReference type="InterPro" id="IPR001810">
    <property type="entry name" value="F-box_dom"/>
</dbReference>